<sequence length="1333" mass="148791">MVSATNPKPNYQKPKNAYPVGGIQVEFPYQPYGSQLAFMCRVISTLDRAQRDGHCHALLESPTGTGKSLSLLCSALAWQNNFMLKNQYANLPPSKPNPEAMTDPLAFGGGFVPESQPSSIPPSLNTETAQPAAANNKNQKKKTAPTIFYASRTHSQISQVISEYRKTAYRVPMSVLASRKHYCTNRHVRGKDNVDEECKLLVGNRDVGCPEFKNVHRVKGHPSLQKGGCHEVHDIEDLVKVGQVVRGCSYYAARSMADDAQLVFCPYNYIINPVIRGAMEVDIKGAIVILDEAHNIEDIARDSGSFDVEEDVLTSRLYLMEELQMELGPLCSVNPMIYQPLSEMTQDLLAWIERRKATLEKREFQHYISCWTGDKALKELQEANISQQCFPILLECATKAIRVATDTESEVPHLSGMAVTILEGLFAALTYFFSRKGSHVFDYQLAIQRYIKRDAKTSVGNWTHTLSLWCLNPAVVFGDIAQLSLSVILTSGTLSPVNSFSSELGVQFGTCLEAPHVIDVESQVWAAAISTGPGNYPLNASYKTADGFAFQDSLGKSLEEICNVVPGGSLVFFPSYKLMEKLCNRWRETGQWSRLNARKPLFVEPKGGSQEDFEHVLKDYYESIFPGNKPAVRKKRRVKKAGVNHFNAMESHENTKKEGAGLLAVCRGKVSEGIDFTDDNARVVIAVGIPFPNIHDIQVALKKKYNDTYKSSKNLLSGNEWYCNQAFRALNQAVGRCIRHRFDYGAIILLDERFREERNRAYISKWLRKSIRQYDSFDMSLEGLKCFFRDVKERVDKNMVNSLQNSDSKEDNIPKIDQSKELTRKDTQKLNKSDPSSQTVQPVTKYDVTFSQPKSQGYFQVESLVQTDQDINSCKDYIDLESGEYINEENYPSINARRGFTKQKNQKLNKFDHSEQKVHSMMKHDAPSPELKSPGDIEVQASVQVDTDINSCKGYIDLECSFQNNSRCCETLSTPFPHEDLDLSIVKETPCIATSPGSLSKDGNSSSTIFQASTQSPDRLSFHSGALTNLGKVPSKPESEMVVTPEKDASGNTCCQLLERDSSLSSSVNSHTQKRRKSINLSSADLNLVASREAHRRIEFGFETNYAEDKSRKSNISVTVAKNNSVASHMSSAPVLDKRLQISCSLCKSSLGLPENQLYIRCSITSSSKVHLVSLLKERPEPIVANVQSIPVIMTDITSVDPRFHNRALEGAPGQGIWCEEDGCVYNNIFCPFCSTPNNCLGVQIVASDASNFQLLNKILLYLDHLEIRNLETETDKSPKLKDSKPISSLGMDKVAVFNSIDKFSYSPQPQNSGGWRTTKSKLRLPKRGPPSN</sequence>
<keyword evidence="1" id="KW-0479">Metal-binding</keyword>
<dbReference type="PROSITE" id="PS51193">
    <property type="entry name" value="HELICASE_ATP_BIND_2"/>
    <property type="match status" value="1"/>
</dbReference>
<evidence type="ECO:0000256" key="4">
    <source>
        <dbReference type="ARBA" id="ARBA00022806"/>
    </source>
</evidence>
<keyword evidence="2" id="KW-0547">Nucleotide-binding</keyword>
<dbReference type="InterPro" id="IPR014013">
    <property type="entry name" value="Helic_SF1/SF2_ATP-bd_DinG/Rad3"/>
</dbReference>
<comment type="caution">
    <text evidence="11">The sequence shown here is derived from an EMBL/GenBank/DDBJ whole genome shotgun (WGS) entry which is preliminary data.</text>
</comment>
<keyword evidence="4" id="KW-0347">Helicase</keyword>
<keyword evidence="5" id="KW-0067">ATP-binding</keyword>
<feature type="region of interest" description="Disordered" evidence="9">
    <location>
        <begin position="111"/>
        <end position="143"/>
    </location>
</feature>
<dbReference type="EMBL" id="JAFEMO010000007">
    <property type="protein sequence ID" value="KAH7567006.1"/>
    <property type="molecule type" value="Genomic_DNA"/>
</dbReference>
<evidence type="ECO:0000256" key="5">
    <source>
        <dbReference type="ARBA" id="ARBA00022840"/>
    </source>
</evidence>
<feature type="compositionally biased region" description="Basic and acidic residues" evidence="9">
    <location>
        <begin position="823"/>
        <end position="832"/>
    </location>
</feature>
<evidence type="ECO:0000256" key="9">
    <source>
        <dbReference type="SAM" id="MobiDB-lite"/>
    </source>
</evidence>
<dbReference type="SUPFAM" id="SSF52540">
    <property type="entry name" value="P-loop containing nucleoside triphosphate hydrolases"/>
    <property type="match status" value="1"/>
</dbReference>
<evidence type="ECO:0000256" key="6">
    <source>
        <dbReference type="ARBA" id="ARBA00023004"/>
    </source>
</evidence>
<evidence type="ECO:0000313" key="12">
    <source>
        <dbReference type="Proteomes" id="UP000827721"/>
    </source>
</evidence>
<evidence type="ECO:0000259" key="10">
    <source>
        <dbReference type="PROSITE" id="PS51193"/>
    </source>
</evidence>
<gene>
    <name evidence="11" type="ORF">JRO89_XS07G0006000</name>
</gene>
<dbReference type="Pfam" id="PF06733">
    <property type="entry name" value="DEAD_2"/>
    <property type="match status" value="1"/>
</dbReference>
<feature type="compositionally biased region" description="Polar residues" evidence="9">
    <location>
        <begin position="115"/>
        <end position="127"/>
    </location>
</feature>
<evidence type="ECO:0000256" key="3">
    <source>
        <dbReference type="ARBA" id="ARBA00022801"/>
    </source>
</evidence>
<feature type="domain" description="Helicase ATP-binding" evidence="10">
    <location>
        <begin position="21"/>
        <end position="365"/>
    </location>
</feature>
<dbReference type="InterPro" id="IPR010614">
    <property type="entry name" value="RAD3-like_helicase_DEAD"/>
</dbReference>
<dbReference type="InterPro" id="IPR045028">
    <property type="entry name" value="DinG/Rad3-like"/>
</dbReference>
<keyword evidence="3" id="KW-0378">Hydrolase</keyword>
<dbReference type="PANTHER" id="PTHR11472:SF47">
    <property type="entry name" value="FANCONI ANEMIA GROUP J PROTEIN"/>
    <property type="match status" value="1"/>
</dbReference>
<keyword evidence="6" id="KW-0408">Iron</keyword>
<feature type="region of interest" description="Disordered" evidence="9">
    <location>
        <begin position="823"/>
        <end position="842"/>
    </location>
</feature>
<dbReference type="Pfam" id="PF13307">
    <property type="entry name" value="Helicase_C_2"/>
    <property type="match status" value="1"/>
</dbReference>
<keyword evidence="7" id="KW-0411">Iron-sulfur</keyword>
<dbReference type="Proteomes" id="UP000827721">
    <property type="component" value="Unassembled WGS sequence"/>
</dbReference>
<proteinExistence type="predicted"/>
<keyword evidence="8" id="KW-0413">Isomerase</keyword>
<dbReference type="InterPro" id="IPR006555">
    <property type="entry name" value="ATP-dep_Helicase_C"/>
</dbReference>
<dbReference type="CDD" id="cd18788">
    <property type="entry name" value="SF2_C_XPD"/>
    <property type="match status" value="1"/>
</dbReference>
<feature type="compositionally biased region" description="Polar residues" evidence="9">
    <location>
        <begin position="833"/>
        <end position="842"/>
    </location>
</feature>
<reference evidence="11 12" key="1">
    <citation type="submission" date="2021-02" db="EMBL/GenBank/DDBJ databases">
        <title>Plant Genome Project.</title>
        <authorList>
            <person name="Zhang R.-G."/>
        </authorList>
    </citation>
    <scope>NUCLEOTIDE SEQUENCE [LARGE SCALE GENOMIC DNA]</scope>
    <source>
        <tissue evidence="11">Leaves</tissue>
    </source>
</reference>
<dbReference type="InterPro" id="IPR006554">
    <property type="entry name" value="Helicase-like_DEXD_c2"/>
</dbReference>
<dbReference type="InterPro" id="IPR027417">
    <property type="entry name" value="P-loop_NTPase"/>
</dbReference>
<feature type="region of interest" description="Disordered" evidence="9">
    <location>
        <begin position="1304"/>
        <end position="1333"/>
    </location>
</feature>
<dbReference type="Gene3D" id="3.40.50.300">
    <property type="entry name" value="P-loop containing nucleotide triphosphate hydrolases"/>
    <property type="match status" value="2"/>
</dbReference>
<accession>A0ABQ8HRM8</accession>
<organism evidence="11 12">
    <name type="scientific">Xanthoceras sorbifolium</name>
    <dbReference type="NCBI Taxonomy" id="99658"/>
    <lineage>
        <taxon>Eukaryota</taxon>
        <taxon>Viridiplantae</taxon>
        <taxon>Streptophyta</taxon>
        <taxon>Embryophyta</taxon>
        <taxon>Tracheophyta</taxon>
        <taxon>Spermatophyta</taxon>
        <taxon>Magnoliopsida</taxon>
        <taxon>eudicotyledons</taxon>
        <taxon>Gunneridae</taxon>
        <taxon>Pentapetalae</taxon>
        <taxon>rosids</taxon>
        <taxon>malvids</taxon>
        <taxon>Sapindales</taxon>
        <taxon>Sapindaceae</taxon>
        <taxon>Xanthoceroideae</taxon>
        <taxon>Xanthoceras</taxon>
    </lineage>
</organism>
<evidence type="ECO:0000256" key="8">
    <source>
        <dbReference type="ARBA" id="ARBA00023235"/>
    </source>
</evidence>
<feature type="compositionally biased region" description="Polar residues" evidence="9">
    <location>
        <begin position="1306"/>
        <end position="1318"/>
    </location>
</feature>
<keyword evidence="12" id="KW-1185">Reference proteome</keyword>
<dbReference type="SMART" id="SM00491">
    <property type="entry name" value="HELICc2"/>
    <property type="match status" value="1"/>
</dbReference>
<evidence type="ECO:0000256" key="1">
    <source>
        <dbReference type="ARBA" id="ARBA00022723"/>
    </source>
</evidence>
<evidence type="ECO:0000313" key="11">
    <source>
        <dbReference type="EMBL" id="KAH7567006.1"/>
    </source>
</evidence>
<protein>
    <recommendedName>
        <fullName evidence="10">Helicase ATP-binding domain-containing protein</fullName>
    </recommendedName>
</protein>
<feature type="compositionally biased region" description="Low complexity" evidence="9">
    <location>
        <begin position="128"/>
        <end position="137"/>
    </location>
</feature>
<evidence type="ECO:0000256" key="7">
    <source>
        <dbReference type="ARBA" id="ARBA00023014"/>
    </source>
</evidence>
<dbReference type="PANTHER" id="PTHR11472">
    <property type="entry name" value="DNA REPAIR DEAD HELICASE RAD3/XP-D SUBFAMILY MEMBER"/>
    <property type="match status" value="1"/>
</dbReference>
<evidence type="ECO:0000256" key="2">
    <source>
        <dbReference type="ARBA" id="ARBA00022741"/>
    </source>
</evidence>
<dbReference type="SMART" id="SM00488">
    <property type="entry name" value="DEXDc2"/>
    <property type="match status" value="1"/>
</dbReference>
<name>A0ABQ8HRM8_9ROSI</name>